<evidence type="ECO:0000313" key="1">
    <source>
        <dbReference type="EMBL" id="TLD79008.1"/>
    </source>
</evidence>
<dbReference type="Proteomes" id="UP000029878">
    <property type="component" value="Unassembled WGS sequence"/>
</dbReference>
<accession>A0A4U8S040</accession>
<protein>
    <submittedName>
        <fullName evidence="1">Uncharacterized protein</fullName>
    </submittedName>
</protein>
<organism evidence="1 2">
    <name type="scientific">Helicobacter trogontum</name>
    <dbReference type="NCBI Taxonomy" id="50960"/>
    <lineage>
        <taxon>Bacteria</taxon>
        <taxon>Pseudomonadati</taxon>
        <taxon>Campylobacterota</taxon>
        <taxon>Epsilonproteobacteria</taxon>
        <taxon>Campylobacterales</taxon>
        <taxon>Helicobacteraceae</taxon>
        <taxon>Helicobacter</taxon>
    </lineage>
</organism>
<dbReference type="RefSeq" id="WP_138069958.1">
    <property type="nucleotide sequence ID" value="NZ_JRPL02000090.1"/>
</dbReference>
<proteinExistence type="predicted"/>
<dbReference type="AlphaFoldDB" id="A0A4U8S040"/>
<gene>
    <name evidence="1" type="ORF">LS81_010970</name>
</gene>
<reference evidence="1 2" key="1">
    <citation type="journal article" date="2014" name="Genome Announc.">
        <title>Draft genome sequences of eight enterohepatic helicobacter species isolated from both laboratory and wild rodents.</title>
        <authorList>
            <person name="Sheh A."/>
            <person name="Shen Z."/>
            <person name="Fox J.G."/>
        </authorList>
    </citation>
    <scope>NUCLEOTIDE SEQUENCE [LARGE SCALE GENOMIC DNA]</scope>
    <source>
        <strain evidence="1 2">ATCC 700114</strain>
    </source>
</reference>
<dbReference type="EMBL" id="JRPL02000090">
    <property type="protein sequence ID" value="TLD79008.1"/>
    <property type="molecule type" value="Genomic_DNA"/>
</dbReference>
<sequence length="136" mass="16125">MKKLSIIFILFISLGYTQEAKLTRVYFDENLTNFQCVKIFVNLVRSSDFDFKAWRGDKSVEWAKEHISFEFDTWDNDKILVRLFFDWQDSSSDEFQGTGTIGFVKYDRQMQKLQDANLETSLRFDTNLAKQLETCE</sequence>
<evidence type="ECO:0000313" key="2">
    <source>
        <dbReference type="Proteomes" id="UP000029878"/>
    </source>
</evidence>
<comment type="caution">
    <text evidence="1">The sequence shown here is derived from an EMBL/GenBank/DDBJ whole genome shotgun (WGS) entry which is preliminary data.</text>
</comment>
<name>A0A4U8S040_9HELI</name>
<dbReference type="OrthoDB" id="5327634at2"/>